<dbReference type="GO" id="GO:0003725">
    <property type="term" value="F:double-stranded RNA binding"/>
    <property type="evidence" value="ECO:0007669"/>
    <property type="project" value="TreeGrafter"/>
</dbReference>
<accession>A0A7J6ML42</accession>
<dbReference type="EMBL" id="JABANN010000080">
    <property type="protein sequence ID" value="KAF4672319.1"/>
    <property type="molecule type" value="Genomic_DNA"/>
</dbReference>
<dbReference type="GO" id="GO:0006382">
    <property type="term" value="P:adenosine to inosine editing"/>
    <property type="evidence" value="ECO:0007669"/>
    <property type="project" value="TreeGrafter"/>
</dbReference>
<gene>
    <name evidence="3" type="ORF">FOL46_009147</name>
</gene>
<dbReference type="PANTHER" id="PTHR10910">
    <property type="entry name" value="EUKARYOTE SPECIFIC DSRNA BINDING PROTEIN"/>
    <property type="match status" value="1"/>
</dbReference>
<evidence type="ECO:0000259" key="2">
    <source>
        <dbReference type="PROSITE" id="PS50141"/>
    </source>
</evidence>
<proteinExistence type="predicted"/>
<reference evidence="3 4" key="1">
    <citation type="submission" date="2020-04" db="EMBL/GenBank/DDBJ databases">
        <title>Perkinsus olseni comparative genomics.</title>
        <authorList>
            <person name="Bogema D.R."/>
        </authorList>
    </citation>
    <scope>NUCLEOTIDE SEQUENCE [LARGE SCALE GENOMIC DNA]</scope>
    <source>
        <strain evidence="3">ATCC PRA-31</strain>
    </source>
</reference>
<dbReference type="InterPro" id="IPR002466">
    <property type="entry name" value="A_deamin"/>
</dbReference>
<comment type="caution">
    <text evidence="3">The sequence shown here is derived from an EMBL/GenBank/DDBJ whole genome shotgun (WGS) entry which is preliminary data.</text>
</comment>
<sequence length="814" mass="89186">MSSPTPSSSEKASVRSAEKSRISTCPFADRIATAVVGTYRSLTGTSAESPMAPNVLAGFVIFDEESDKMEVLSLAVGTKYLPPNIVREDEEGRNELVHDCHAEVLARLSLLRWLQDCEEWPESKTLHLYTSSAPCGNACIKRWISGKKEKFDAEERLWPVAEHKKVELHSVPEGQVEATFKAAQGDPPMREYFPKGIVRASAIEDTRGRILSCSDKIALWNVLGIEGGGGRRSRPIFIESITVGRKFSRGCCERALCCRMEFKGGPKEVKHPSLMCSAVKFQEGGMDAEKGADFTDGECRWWRRCDDGTWEGEVLDGSTGRCADGAVSKLARCQRREGGHGEKRSRIEEVYPTQLSARHSPFERLFAQQSSADCLGFADNTGKVRSVWIEPTPFALDEEYPVATITFKLSGIVLNFNNHERHLSPIGIVATPATYARVSGSSQQKAVVYHASPLPRCMLSFASATDCDLVVNYLTSCAARVTASVMATTGLKYNDVQPEDEASRVLLSGWVIQYSPNQPPRYGPDGSTGRKFVLGYADVTYPAFDFANRLPNDMDATLRVFSDMTKEHRVSHVLLPRVSDKGDGPRCRLRGPLLFPRGGNASVLRFPSEEHARLWAAAIDVVVAVPPLDQLLSSKEMRKNSLKEFKQKKAHLSKEVISLKDSACQAATALQDGILLMDVLDEPFPSRKHSTVDGSNRASLSSSTMLPPSGGRSSTILTYKPQREVLPGTVIISGSNTVTTAASSGTVLVHDPSSAADLKREMLGTVIEGPKENWNLGDFGGNILAQTKEDTVRFLCPQEFPSGVDDIMLLTSIR</sequence>
<dbReference type="GO" id="GO:0005730">
    <property type="term" value="C:nucleolus"/>
    <property type="evidence" value="ECO:0007669"/>
    <property type="project" value="TreeGrafter"/>
</dbReference>
<evidence type="ECO:0000313" key="4">
    <source>
        <dbReference type="Proteomes" id="UP000572268"/>
    </source>
</evidence>
<protein>
    <recommendedName>
        <fullName evidence="2">A to I editase domain-containing protein</fullName>
    </recommendedName>
</protein>
<dbReference type="PROSITE" id="PS50141">
    <property type="entry name" value="A_DEAMIN_EDITASE"/>
    <property type="match status" value="1"/>
</dbReference>
<dbReference type="AlphaFoldDB" id="A0A7J6ML42"/>
<dbReference type="Pfam" id="PF02137">
    <property type="entry name" value="A_deamin"/>
    <property type="match status" value="1"/>
</dbReference>
<evidence type="ECO:0000256" key="1">
    <source>
        <dbReference type="SAM" id="MobiDB-lite"/>
    </source>
</evidence>
<dbReference type="SMART" id="SM00552">
    <property type="entry name" value="ADEAMc"/>
    <property type="match status" value="1"/>
</dbReference>
<feature type="compositionally biased region" description="Polar residues" evidence="1">
    <location>
        <begin position="692"/>
        <end position="714"/>
    </location>
</feature>
<dbReference type="GO" id="GO:0005737">
    <property type="term" value="C:cytoplasm"/>
    <property type="evidence" value="ECO:0007669"/>
    <property type="project" value="TreeGrafter"/>
</dbReference>
<name>A0A7J6ML42_PEROL</name>
<dbReference type="Proteomes" id="UP000572268">
    <property type="component" value="Unassembled WGS sequence"/>
</dbReference>
<dbReference type="GO" id="GO:0003726">
    <property type="term" value="F:double-stranded RNA adenosine deaminase activity"/>
    <property type="evidence" value="ECO:0007669"/>
    <property type="project" value="TreeGrafter"/>
</dbReference>
<feature type="domain" description="A to I editase" evidence="2">
    <location>
        <begin position="73"/>
        <end position="332"/>
    </location>
</feature>
<feature type="region of interest" description="Disordered" evidence="1">
    <location>
        <begin position="687"/>
        <end position="714"/>
    </location>
</feature>
<dbReference type="GO" id="GO:0006396">
    <property type="term" value="P:RNA processing"/>
    <property type="evidence" value="ECO:0007669"/>
    <property type="project" value="InterPro"/>
</dbReference>
<dbReference type="PANTHER" id="PTHR10910:SF62">
    <property type="entry name" value="AT07585P-RELATED"/>
    <property type="match status" value="1"/>
</dbReference>
<organism evidence="3 4">
    <name type="scientific">Perkinsus olseni</name>
    <name type="common">Perkinsus atlanticus</name>
    <dbReference type="NCBI Taxonomy" id="32597"/>
    <lineage>
        <taxon>Eukaryota</taxon>
        <taxon>Sar</taxon>
        <taxon>Alveolata</taxon>
        <taxon>Perkinsozoa</taxon>
        <taxon>Perkinsea</taxon>
        <taxon>Perkinsida</taxon>
        <taxon>Perkinsidae</taxon>
        <taxon>Perkinsus</taxon>
    </lineage>
</organism>
<evidence type="ECO:0000313" key="3">
    <source>
        <dbReference type="EMBL" id="KAF4672319.1"/>
    </source>
</evidence>
<dbReference type="GO" id="GO:0008251">
    <property type="term" value="F:tRNA-specific adenosine deaminase activity"/>
    <property type="evidence" value="ECO:0007669"/>
    <property type="project" value="TreeGrafter"/>
</dbReference>